<accession>A0ABQ0JN95</accession>
<dbReference type="EMBL" id="BBMS01000087">
    <property type="protein sequence ID" value="GAL30201.1"/>
    <property type="molecule type" value="Genomic_DNA"/>
</dbReference>
<keyword evidence="2" id="KW-1185">Reference proteome</keyword>
<organism evidence="1 2">
    <name type="scientific">Vibrio variabilis</name>
    <dbReference type="NCBI Taxonomy" id="990271"/>
    <lineage>
        <taxon>Bacteria</taxon>
        <taxon>Pseudomonadati</taxon>
        <taxon>Pseudomonadota</taxon>
        <taxon>Gammaproteobacteria</taxon>
        <taxon>Vibrionales</taxon>
        <taxon>Vibrionaceae</taxon>
        <taxon>Vibrio</taxon>
    </lineage>
</organism>
<evidence type="ECO:0000313" key="2">
    <source>
        <dbReference type="Proteomes" id="UP000029223"/>
    </source>
</evidence>
<comment type="caution">
    <text evidence="1">The sequence shown here is derived from an EMBL/GenBank/DDBJ whole genome shotgun (WGS) entry which is preliminary data.</text>
</comment>
<reference evidence="2" key="1">
    <citation type="submission" date="2014-09" db="EMBL/GenBank/DDBJ databases">
        <title>Vibrio variabilis JCM 19239. (C206) whole genome shotgun sequence.</title>
        <authorList>
            <person name="Sawabe T."/>
            <person name="Meirelles P."/>
            <person name="Nakanishi M."/>
            <person name="Sayaka M."/>
            <person name="Hattori M."/>
            <person name="Ohkuma M."/>
        </authorList>
    </citation>
    <scope>NUCLEOTIDE SEQUENCE [LARGE SCALE GENOMIC DNA]</scope>
    <source>
        <strain evidence="2">JCM 19239</strain>
    </source>
</reference>
<evidence type="ECO:0000313" key="1">
    <source>
        <dbReference type="EMBL" id="GAL30201.1"/>
    </source>
</evidence>
<gene>
    <name evidence="1" type="ORF">JCM19239_1730</name>
</gene>
<name>A0ABQ0JN95_9VIBR</name>
<proteinExistence type="predicted"/>
<dbReference type="Proteomes" id="UP000029223">
    <property type="component" value="Unassembled WGS sequence"/>
</dbReference>
<sequence>MGALVASQPEQIAHVIIDSKAKGSFMPPVFPAVTANSIQELAESRLRR</sequence>
<protein>
    <submittedName>
        <fullName evidence="1">Uncharacterized protein</fullName>
    </submittedName>
</protein>